<dbReference type="Gene3D" id="3.40.50.720">
    <property type="entry name" value="NAD(P)-binding Rossmann-like Domain"/>
    <property type="match status" value="1"/>
</dbReference>
<keyword evidence="10" id="KW-1185">Reference proteome</keyword>
<dbReference type="PANTHER" id="PTHR43490:SF99">
    <property type="entry name" value="SHORT-CHAIN DEHYDROGENASE_REDUCTASE"/>
    <property type="match status" value="1"/>
</dbReference>
<dbReference type="EMBL" id="JACHVZ010000009">
    <property type="protein sequence ID" value="MBB2929246.1"/>
    <property type="molecule type" value="Genomic_DNA"/>
</dbReference>
<sequence length="267" mass="27682">MTGSNRIALVTGANKGIGLEIARQLAQAGTLVIIGARDPGRADGALKNLTSQGLKVQSVLIDLNKPSSILAAAETIRVEHGKLDILVNNAGIVDAEDGPPTSSSPDAVRRILDTNFVGTLAVTQAMLPLLRQSQAARIVNLSSSLGSLTLNGDPASPYYAARLIGYNASKAALNMLTVQLAEELKETAIVVNSVSPGYVKTDLTGHSGFMTAEEGAKLPVRYALLGEGPFPASSSGRTAKHRGKKFGHHSRLRTTATGLGTVAGPPT</sequence>
<evidence type="ECO:0000256" key="1">
    <source>
        <dbReference type="ARBA" id="ARBA00006484"/>
    </source>
</evidence>
<dbReference type="InterPro" id="IPR057326">
    <property type="entry name" value="KR_dom"/>
</dbReference>
<dbReference type="InterPro" id="IPR002347">
    <property type="entry name" value="SDR_fam"/>
</dbReference>
<feature type="compositionally biased region" description="Basic residues" evidence="5">
    <location>
        <begin position="238"/>
        <end position="252"/>
    </location>
</feature>
<keyword evidence="2" id="KW-0521">NADP</keyword>
<protein>
    <submittedName>
        <fullName evidence="8">NAD(P)-dependent dehydrogenase (Short-subunit alcohol dehydrogenase family)</fullName>
    </submittedName>
</protein>
<evidence type="ECO:0000313" key="10">
    <source>
        <dbReference type="Proteomes" id="UP000533533"/>
    </source>
</evidence>
<dbReference type="SUPFAM" id="SSF51735">
    <property type="entry name" value="NAD(P)-binding Rossmann-fold domains"/>
    <property type="match status" value="1"/>
</dbReference>
<dbReference type="OrthoDB" id="9789083at2"/>
<dbReference type="Proteomes" id="UP000533533">
    <property type="component" value="Unassembled WGS sequence"/>
</dbReference>
<comment type="similarity">
    <text evidence="1 4">Belongs to the short-chain dehydrogenases/reductases (SDR) family.</text>
</comment>
<dbReference type="SMART" id="SM00822">
    <property type="entry name" value="PKS_KR"/>
    <property type="match status" value="1"/>
</dbReference>
<dbReference type="InterPro" id="IPR020904">
    <property type="entry name" value="Sc_DH/Rdtase_CS"/>
</dbReference>
<proteinExistence type="inferred from homology"/>
<dbReference type="AlphaFoldDB" id="A0A2U1A6C7"/>
<dbReference type="GO" id="GO:0016616">
    <property type="term" value="F:oxidoreductase activity, acting on the CH-OH group of donors, NAD or NADP as acceptor"/>
    <property type="evidence" value="ECO:0007669"/>
    <property type="project" value="InterPro"/>
</dbReference>
<evidence type="ECO:0000313" key="8">
    <source>
        <dbReference type="EMBL" id="PYE16191.1"/>
    </source>
</evidence>
<feature type="domain" description="Ketoreductase" evidence="6">
    <location>
        <begin position="6"/>
        <end position="197"/>
    </location>
</feature>
<dbReference type="RefSeq" id="WP_110386622.1">
    <property type="nucleotide sequence ID" value="NZ_JACHVZ010000009.1"/>
</dbReference>
<dbReference type="Pfam" id="PF00106">
    <property type="entry name" value="adh_short"/>
    <property type="match status" value="1"/>
</dbReference>
<evidence type="ECO:0000256" key="3">
    <source>
        <dbReference type="ARBA" id="ARBA00023002"/>
    </source>
</evidence>
<dbReference type="PANTHER" id="PTHR43490">
    <property type="entry name" value="(+)-NEOMENTHOL DEHYDROGENASE"/>
    <property type="match status" value="1"/>
</dbReference>
<feature type="region of interest" description="Disordered" evidence="5">
    <location>
        <begin position="232"/>
        <end position="267"/>
    </location>
</feature>
<dbReference type="PROSITE" id="PS00061">
    <property type="entry name" value="ADH_SHORT"/>
    <property type="match status" value="1"/>
</dbReference>
<accession>A0A2U1A6C7</accession>
<evidence type="ECO:0000256" key="5">
    <source>
        <dbReference type="SAM" id="MobiDB-lite"/>
    </source>
</evidence>
<name>A0A2U1A6C7_9BURK</name>
<dbReference type="Proteomes" id="UP000247772">
    <property type="component" value="Unassembled WGS sequence"/>
</dbReference>
<evidence type="ECO:0000313" key="9">
    <source>
        <dbReference type="Proteomes" id="UP000247772"/>
    </source>
</evidence>
<reference evidence="8 9" key="1">
    <citation type="submission" date="2018-06" db="EMBL/GenBank/DDBJ databases">
        <title>Genomic Encyclopedia of Type Strains, Phase IV (KMG-V): Genome sequencing to study the core and pangenomes of soil and plant-associated prokaryotes.</title>
        <authorList>
            <person name="Whitman W."/>
        </authorList>
    </citation>
    <scope>NUCLEOTIDE SEQUENCE [LARGE SCALE GENOMIC DNA]</scope>
    <source>
        <strain evidence="8 9">SRCL-318</strain>
        <strain evidence="7 10">SRMrh-85</strain>
    </source>
</reference>
<dbReference type="InterPro" id="IPR045313">
    <property type="entry name" value="CBR1-like"/>
</dbReference>
<evidence type="ECO:0000256" key="4">
    <source>
        <dbReference type="RuleBase" id="RU000363"/>
    </source>
</evidence>
<dbReference type="EMBL" id="QJSQ01000030">
    <property type="protein sequence ID" value="PYE16191.1"/>
    <property type="molecule type" value="Genomic_DNA"/>
</dbReference>
<dbReference type="PRINTS" id="PR00080">
    <property type="entry name" value="SDRFAMILY"/>
</dbReference>
<gene>
    <name evidence="8" type="ORF">C7410_13038</name>
    <name evidence="7" type="ORF">FHX59_003677</name>
</gene>
<dbReference type="CDD" id="cd05324">
    <property type="entry name" value="carb_red_PTCR-like_SDR_c"/>
    <property type="match status" value="1"/>
</dbReference>
<comment type="caution">
    <text evidence="8">The sequence shown here is derived from an EMBL/GenBank/DDBJ whole genome shotgun (WGS) entry which is preliminary data.</text>
</comment>
<dbReference type="PRINTS" id="PR00081">
    <property type="entry name" value="GDHRDH"/>
</dbReference>
<evidence type="ECO:0000313" key="7">
    <source>
        <dbReference type="EMBL" id="MBB2929246.1"/>
    </source>
</evidence>
<evidence type="ECO:0000259" key="6">
    <source>
        <dbReference type="SMART" id="SM00822"/>
    </source>
</evidence>
<organism evidence="8 9">
    <name type="scientific">Paraburkholderia silvatlantica</name>
    <dbReference type="NCBI Taxonomy" id="321895"/>
    <lineage>
        <taxon>Bacteria</taxon>
        <taxon>Pseudomonadati</taxon>
        <taxon>Pseudomonadota</taxon>
        <taxon>Betaproteobacteria</taxon>
        <taxon>Burkholderiales</taxon>
        <taxon>Burkholderiaceae</taxon>
        <taxon>Paraburkholderia</taxon>
    </lineage>
</organism>
<evidence type="ECO:0000256" key="2">
    <source>
        <dbReference type="ARBA" id="ARBA00022857"/>
    </source>
</evidence>
<dbReference type="InterPro" id="IPR036291">
    <property type="entry name" value="NAD(P)-bd_dom_sf"/>
</dbReference>
<keyword evidence="3" id="KW-0560">Oxidoreductase</keyword>